<gene>
    <name evidence="1" type="ORF">QLX08_002612</name>
</gene>
<reference evidence="1 2" key="1">
    <citation type="submission" date="2024-05" db="EMBL/GenBank/DDBJ databases">
        <title>The nuclear and mitochondrial genome assemblies of Tetragonisca angustula (Apidae: Meliponini), a tiny yet remarkable pollinator in the Neotropics.</title>
        <authorList>
            <person name="Ferrari R."/>
            <person name="Ricardo P.C."/>
            <person name="Dias F.C."/>
            <person name="Araujo N.S."/>
            <person name="Soares D.O."/>
            <person name="Zhou Q.-S."/>
            <person name="Zhu C.-D."/>
            <person name="Coutinho L."/>
            <person name="Airas M.C."/>
            <person name="Batista T.M."/>
        </authorList>
    </citation>
    <scope>NUCLEOTIDE SEQUENCE [LARGE SCALE GENOMIC DNA]</scope>
    <source>
        <strain evidence="1">ASF017062</strain>
        <tissue evidence="1">Abdomen</tissue>
    </source>
</reference>
<accession>A0AAW1A9V0</accession>
<evidence type="ECO:0000313" key="2">
    <source>
        <dbReference type="Proteomes" id="UP001432146"/>
    </source>
</evidence>
<dbReference type="Proteomes" id="UP001432146">
    <property type="component" value="Unassembled WGS sequence"/>
</dbReference>
<evidence type="ECO:0008006" key="3">
    <source>
        <dbReference type="Google" id="ProtNLM"/>
    </source>
</evidence>
<name>A0AAW1A9V0_9HYME</name>
<protein>
    <recommendedName>
        <fullName evidence="3">BLUF domain-containing protein</fullName>
    </recommendedName>
</protein>
<dbReference type="AlphaFoldDB" id="A0AAW1A9V0"/>
<dbReference type="InterPro" id="IPR055308">
    <property type="entry name" value="TEX47-like"/>
</dbReference>
<dbReference type="PANTHER" id="PTHR34035">
    <property type="entry name" value="TESTIS-EXPRESSED PROTEIN 47"/>
    <property type="match status" value="1"/>
</dbReference>
<dbReference type="Pfam" id="PF24787">
    <property type="entry name" value="TEX47"/>
    <property type="match status" value="1"/>
</dbReference>
<sequence>MNTFVCRLIFCAKIADYENIIQLFDNLIKKNITHITGLLLVYSDFMIHLIEASEDDIFELCHEVFTNNSSIITNVKCLYMQNNAKKRFFKEWYSKKMKDNTLEDDKLKELEDNFENVSSTYKAVVVDLFKLYIELWHKLQLRNYENFNEYLDLIAVNGHPNIPSRRNIKFILQSVWGYNFTTLTENYCNLNYVFNFDNYSSVSEMIQEINHKYNE</sequence>
<comment type="caution">
    <text evidence="1">The sequence shown here is derived from an EMBL/GenBank/DDBJ whole genome shotgun (WGS) entry which is preliminary data.</text>
</comment>
<keyword evidence="2" id="KW-1185">Reference proteome</keyword>
<organism evidence="1 2">
    <name type="scientific">Tetragonisca angustula</name>
    <dbReference type="NCBI Taxonomy" id="166442"/>
    <lineage>
        <taxon>Eukaryota</taxon>
        <taxon>Metazoa</taxon>
        <taxon>Ecdysozoa</taxon>
        <taxon>Arthropoda</taxon>
        <taxon>Hexapoda</taxon>
        <taxon>Insecta</taxon>
        <taxon>Pterygota</taxon>
        <taxon>Neoptera</taxon>
        <taxon>Endopterygota</taxon>
        <taxon>Hymenoptera</taxon>
        <taxon>Apocrita</taxon>
        <taxon>Aculeata</taxon>
        <taxon>Apoidea</taxon>
        <taxon>Anthophila</taxon>
        <taxon>Apidae</taxon>
        <taxon>Tetragonisca</taxon>
    </lineage>
</organism>
<dbReference type="PANTHER" id="PTHR34035:SF1">
    <property type="entry name" value="TESTIS-EXPRESSED PROTEIN 47"/>
    <property type="match status" value="1"/>
</dbReference>
<proteinExistence type="predicted"/>
<dbReference type="EMBL" id="JAWNGG020000036">
    <property type="protein sequence ID" value="KAK9306681.1"/>
    <property type="molecule type" value="Genomic_DNA"/>
</dbReference>
<evidence type="ECO:0000313" key="1">
    <source>
        <dbReference type="EMBL" id="KAK9306681.1"/>
    </source>
</evidence>